<dbReference type="Gene3D" id="3.40.50.720">
    <property type="entry name" value="NAD(P)-binding Rossmann-like Domain"/>
    <property type="match status" value="2"/>
</dbReference>
<keyword evidence="8" id="KW-0406">Ion transport</keyword>
<reference evidence="15" key="1">
    <citation type="submission" date="2022-11" db="UniProtKB">
        <authorList>
            <consortium name="WormBaseParasite"/>
        </authorList>
    </citation>
    <scope>IDENTIFICATION</scope>
</reference>
<keyword evidence="14" id="KW-1185">Reference proteome</keyword>
<evidence type="ECO:0000256" key="7">
    <source>
        <dbReference type="ARBA" id="ARBA00022989"/>
    </source>
</evidence>
<dbReference type="InterPro" id="IPR003148">
    <property type="entry name" value="RCK_N"/>
</dbReference>
<dbReference type="Pfam" id="PF07885">
    <property type="entry name" value="Ion_trans_2"/>
    <property type="match status" value="1"/>
</dbReference>
<dbReference type="Pfam" id="PF03493">
    <property type="entry name" value="BK_channel_a"/>
    <property type="match status" value="1"/>
</dbReference>
<comment type="catalytic activity">
    <reaction evidence="11">
        <text>K(+)(in) = K(+)(out)</text>
        <dbReference type="Rhea" id="RHEA:29463"/>
        <dbReference type="ChEBI" id="CHEBI:29103"/>
    </reaction>
</comment>
<keyword evidence="2" id="KW-0813">Transport</keyword>
<dbReference type="InterPro" id="IPR013099">
    <property type="entry name" value="K_chnl_dom"/>
</dbReference>
<dbReference type="PANTHER" id="PTHR10027:SF10">
    <property type="entry name" value="SLOWPOKE 2, ISOFORM D"/>
    <property type="match status" value="1"/>
</dbReference>
<protein>
    <submittedName>
        <fullName evidence="15">Calcium-activated potassium channel BK alpha subunit domain-containing protein</fullName>
    </submittedName>
</protein>
<evidence type="ECO:0000313" key="14">
    <source>
        <dbReference type="Proteomes" id="UP000887574"/>
    </source>
</evidence>
<evidence type="ECO:0000256" key="11">
    <source>
        <dbReference type="ARBA" id="ARBA00034430"/>
    </source>
</evidence>
<dbReference type="Gene3D" id="1.10.287.70">
    <property type="match status" value="1"/>
</dbReference>
<dbReference type="Pfam" id="PF22614">
    <property type="entry name" value="Slo-like_RCK"/>
    <property type="match status" value="2"/>
</dbReference>
<dbReference type="InterPro" id="IPR003929">
    <property type="entry name" value="K_chnl_BK_asu"/>
</dbReference>
<feature type="transmembrane region" description="Helical" evidence="12">
    <location>
        <begin position="85"/>
        <end position="107"/>
    </location>
</feature>
<keyword evidence="3" id="KW-0633">Potassium transport</keyword>
<evidence type="ECO:0000256" key="8">
    <source>
        <dbReference type="ARBA" id="ARBA00023065"/>
    </source>
</evidence>
<accession>A0A915D9P3</accession>
<feature type="transmembrane region" description="Helical" evidence="12">
    <location>
        <begin position="175"/>
        <end position="193"/>
    </location>
</feature>
<dbReference type="InterPro" id="IPR047871">
    <property type="entry name" value="K_chnl_Slo-like"/>
</dbReference>
<keyword evidence="4 12" id="KW-0812">Transmembrane</keyword>
<sequence length="888" mass="102020">MQHGKQQGFKARLQEYFLEDEKTSMRIRQFNLFIKLLSCVLYCVRVQSNETEQEYLPSDVKAFYAKNRTAIPDYEYLLWGNVLRLLLNIHFLLELVTGAPLIATMFAPSWRSLYVPIFLNCWLASSILQDILNNFQRMSHVNPPLYHTVRCLFNSLYFITVTFSTVGYGDWFPDWWMSRFYVIILIVVAFVVLPSKIEALGQTWVEREKAGFDYTKGLSKESGHVVVTITHLEPDFIQDFLNEFFAHSRHQGYLVVLLSPCDLDNRMKLLLKTPLWSHRVIYIRGTALKDEDLERAHMATARACFILSARHVKEKNASDEQTILRSWAVADFAPNVPQYVQIFGQEMKVHIARAAVVICEDEFKYSLLANNCICPAISTFITLLMHTSRGKEGQKSNEAWQRVYGFHSGNEIYDICVTESKFFEEYVGKTFTFASFHAHQLYGVCLVGVKRDVEGAKIMLNPGESHMLQPSDRVYYIALTSEESLREFHLKQKECNQLSSRLADIENNLHEEDWLCQSKKRTFLTKLANKRRKNESSSLIQLNAPPINRNSARLEHMDNVEGTLDSARLSAYLDTDRYDNEIKNGDYKCELCAPDVCLAKRTSKTQPPIIGSYTSSTVTICHMLKIIRPLCCLELNQPCDHSSYTTAQDYNWQNPVIVAVDKITSGLYNVLFPLRAFYLSVHELQPIIFLLELGKKERPSKSFLETIAWFPEVFWMKGKLSSLDDLLVAGICEAEHVIVLKENNTMEDEFVSRTNFGIDIGADCTTIITARKIHRMFPGLKLTTELTYSSNMRFLSNLQFDSDVYSMQQSRCEEQSKQHRDEMAEMVALLQQRNGDGDNALPPQNTPASISMLPYFPDMEVFSADDSDPCKFWTKTLVFKACTKTVLS</sequence>
<evidence type="ECO:0000256" key="10">
    <source>
        <dbReference type="ARBA" id="ARBA00023303"/>
    </source>
</evidence>
<dbReference type="GO" id="GO:0005886">
    <property type="term" value="C:plasma membrane"/>
    <property type="evidence" value="ECO:0007669"/>
    <property type="project" value="TreeGrafter"/>
</dbReference>
<dbReference type="Proteomes" id="UP000887574">
    <property type="component" value="Unplaced"/>
</dbReference>
<dbReference type="PANTHER" id="PTHR10027">
    <property type="entry name" value="CALCIUM-ACTIVATED POTASSIUM CHANNEL ALPHA CHAIN"/>
    <property type="match status" value="1"/>
</dbReference>
<name>A0A915D9P3_9BILA</name>
<evidence type="ECO:0000256" key="1">
    <source>
        <dbReference type="ARBA" id="ARBA00004141"/>
    </source>
</evidence>
<keyword evidence="5" id="KW-0631">Potassium channel</keyword>
<keyword evidence="9 12" id="KW-0472">Membrane</keyword>
<evidence type="ECO:0000256" key="12">
    <source>
        <dbReference type="SAM" id="Phobius"/>
    </source>
</evidence>
<proteinExistence type="predicted"/>
<feature type="transmembrane region" description="Helical" evidence="12">
    <location>
        <begin position="152"/>
        <end position="169"/>
    </location>
</feature>
<dbReference type="AlphaFoldDB" id="A0A915D9P3"/>
<feature type="domain" description="RCK N-terminal" evidence="13">
    <location>
        <begin position="222"/>
        <end position="358"/>
    </location>
</feature>
<evidence type="ECO:0000256" key="6">
    <source>
        <dbReference type="ARBA" id="ARBA00022958"/>
    </source>
</evidence>
<dbReference type="FunFam" id="3.40.50.720:FF:000011">
    <property type="entry name" value="Potassium channel subfamily T member 1"/>
    <property type="match status" value="1"/>
</dbReference>
<dbReference type="SUPFAM" id="SSF81324">
    <property type="entry name" value="Voltage-gated potassium channels"/>
    <property type="match status" value="1"/>
</dbReference>
<organism evidence="14 15">
    <name type="scientific">Ditylenchus dipsaci</name>
    <dbReference type="NCBI Taxonomy" id="166011"/>
    <lineage>
        <taxon>Eukaryota</taxon>
        <taxon>Metazoa</taxon>
        <taxon>Ecdysozoa</taxon>
        <taxon>Nematoda</taxon>
        <taxon>Chromadorea</taxon>
        <taxon>Rhabditida</taxon>
        <taxon>Tylenchina</taxon>
        <taxon>Tylenchomorpha</taxon>
        <taxon>Sphaerularioidea</taxon>
        <taxon>Anguinidae</taxon>
        <taxon>Anguininae</taxon>
        <taxon>Ditylenchus</taxon>
    </lineage>
</organism>
<evidence type="ECO:0000256" key="3">
    <source>
        <dbReference type="ARBA" id="ARBA00022538"/>
    </source>
</evidence>
<evidence type="ECO:0000256" key="2">
    <source>
        <dbReference type="ARBA" id="ARBA00022448"/>
    </source>
</evidence>
<evidence type="ECO:0000259" key="13">
    <source>
        <dbReference type="PROSITE" id="PS51201"/>
    </source>
</evidence>
<evidence type="ECO:0000256" key="5">
    <source>
        <dbReference type="ARBA" id="ARBA00022826"/>
    </source>
</evidence>
<keyword evidence="7 12" id="KW-1133">Transmembrane helix</keyword>
<dbReference type="GO" id="GO:0015271">
    <property type="term" value="F:outward rectifier potassium channel activity"/>
    <property type="evidence" value="ECO:0007669"/>
    <property type="project" value="TreeGrafter"/>
</dbReference>
<dbReference type="PROSITE" id="PS51201">
    <property type="entry name" value="RCK_N"/>
    <property type="match status" value="1"/>
</dbReference>
<dbReference type="GO" id="GO:0005228">
    <property type="term" value="F:intracellular sodium-activated potassium channel activity"/>
    <property type="evidence" value="ECO:0007669"/>
    <property type="project" value="TreeGrafter"/>
</dbReference>
<comment type="subcellular location">
    <subcellularLocation>
        <location evidence="1">Membrane</location>
        <topology evidence="1">Multi-pass membrane protein</topology>
    </subcellularLocation>
</comment>
<evidence type="ECO:0000256" key="4">
    <source>
        <dbReference type="ARBA" id="ARBA00022692"/>
    </source>
</evidence>
<keyword evidence="10" id="KW-0407">Ion channel</keyword>
<evidence type="ECO:0000256" key="9">
    <source>
        <dbReference type="ARBA" id="ARBA00023136"/>
    </source>
</evidence>
<evidence type="ECO:0000313" key="15">
    <source>
        <dbReference type="WBParaSite" id="jg17035"/>
    </source>
</evidence>
<dbReference type="WBParaSite" id="jg17035">
    <property type="protein sequence ID" value="jg17035"/>
    <property type="gene ID" value="jg17035"/>
</dbReference>
<keyword evidence="6" id="KW-0630">Potassium</keyword>